<dbReference type="InterPro" id="IPR015943">
    <property type="entry name" value="WD40/YVTN_repeat-like_dom_sf"/>
</dbReference>
<dbReference type="PANTHER" id="PTHR34512">
    <property type="entry name" value="CELL SURFACE PROTEIN"/>
    <property type="match status" value="1"/>
</dbReference>
<feature type="chain" id="PRO_5037827561" evidence="1">
    <location>
        <begin position="31"/>
        <end position="2172"/>
    </location>
</feature>
<dbReference type="InterPro" id="IPR018391">
    <property type="entry name" value="PQQ_b-propeller_rpt"/>
</dbReference>
<feature type="signal peptide" evidence="1">
    <location>
        <begin position="1"/>
        <end position="30"/>
    </location>
</feature>
<dbReference type="InterPro" id="IPR011044">
    <property type="entry name" value="Quino_amine_DH_bsu"/>
</dbReference>
<accession>A0A934SFM0</accession>
<evidence type="ECO:0000259" key="2">
    <source>
        <dbReference type="Pfam" id="PF13360"/>
    </source>
</evidence>
<dbReference type="InterPro" id="IPR013783">
    <property type="entry name" value="Ig-like_fold"/>
</dbReference>
<organism evidence="3 4">
    <name type="scientific">Luteolibacter pohnpeiensis</name>
    <dbReference type="NCBI Taxonomy" id="454153"/>
    <lineage>
        <taxon>Bacteria</taxon>
        <taxon>Pseudomonadati</taxon>
        <taxon>Verrucomicrobiota</taxon>
        <taxon>Verrucomicrobiia</taxon>
        <taxon>Verrucomicrobiales</taxon>
        <taxon>Verrucomicrobiaceae</taxon>
        <taxon>Luteolibacter</taxon>
    </lineage>
</organism>
<sequence length="2172" mass="234420">MNNKRPLIRRFILLWAMVLTCWFIPKTAQAQQGSFPYQVQTKDLIGIGLIHQAVKIGSLQIDGGNSEPWTISSNQDWLHIDITSGSGPAEVPIYADYRGFTTTGESPQSTSGTLTIQADGKTQTFPISATGIIPQIQTLAAQPKSRYLFGSSRNPYASGSLLFRIDTVTGEIDENLKLTDILISRMAFDLDRNELFLTENSADQVLVFQLDTLEAKRSISLDHIESVNRFFMGDDGNLWATNSTNKSFLIYDSNSGDYLYSYDIGSSNFVATRNPISGKFVKGETSNFSNGTATTKLFECSLTNGEVTIDRTIDFGTVLPISGNTSCFFSADGSRLFWGNYIFDENYQIIKPLDKAPTQTMLGGRFMVDDDQIINIDTGAVVMELPQPEQSYYSSFQGLSSDEQRIVMILSGVPTVIDLAEMVSNSSPIEPGIADGAVVSGLEQTLSWESDPLASSYRIYFGKDRQEVESATPESASYLGQTTETTWTESLPELEPSAVYYWRVERAYGDQSDAGETWEFQIWLMSVAPAPLVLDYPKSAPIPDQEVTVSAYPGTTGGSWNILSHPDWLDVSKTSGIAGESFSIHIDNSLTQDALIEGTIVIETGGAELPLPIQIQRYDLQLQKLIADQSFPFVYGLTKNPDDDGEELIVKIDAASATIVDSLVIPATTDNLLLDVSQNRLGFSSQTSNEIGWVDLESWTIGVATPVAAGVKLASAFGDGRLIVYYIQGGPGIEIFSPSGTSLLQTQNPDSSATILTASPNSSDFWVYGPNTAKQYSISGDGLGIDLKHTINNLTITAIQYSNSGERLALGQYVIATDGLQNISAFSEGMTAFSQTGQIASGRGSIYIIDSGETLVSPPYYSSGLDCWSAYDLYLIRFNAADGTLHSLATNDINPYFGTNPVPDAVLSESPDNLTWEQVEGAEEYRLYLIAGSESPGTEDMVYQGSANTYILESALAPGYQYTWRVDAVVNGVVVEGETKKFSIQYEIADPESIGTSDPGTGKLVLTDDSLFSGYLRSLQIQPFEGSDASVAASIWQYTSSDAQVSAVAAKGPVMVGAYSQRLYDGKLGAGEAVITTRMTSGSWTPANIVHAEIPQEYGNFGNSLATDGDLVAIGMTPSISSNDLQPRAGSVQVYLTNPEVELLQTIHPPNSANDGAFGSALAISGNDLIVSAPGNGTGGDSFLFVYRRSSATGLFEYLQSIPMSSEGTPYPVTALDMNEDVLVAGVSSLKIVQIFTKNSEGLWTATQQFRGSFTGFGSKVDLEGTHLFVSSGLKNGSSGLYTYHFDSGSWIAGTVITSPYIYYYADGFAGSYTAHGAWLVIGRGSNEPKILRYRIEDEEFASPYFTSNLPGQVPPSQWTTTLSATDPDSTDLQIQLLTAPTGATLDKNAEGTFSLTIPAVGSNVESYLIRLRVTDPEGNFQDQTTRVQVDPNQQVTEITASPIGGDFREGDDAYLFVKASGGSDLQYQWYFNGEPIPGATSSFLPLPNIGDAQAGSYYVEVSSVTSTATSEPVDVGVTPPDLSTDDWTTTAVNPRRTNAVPALLGDLRFRQIWSQSGSNAPTHNPIIVEGKAYVAMDGSGATKITKLDLQTGEIEWQSESLGSSAIVALSYFDGSIYVSSDTWMSDYRIFALDSETGETRWNRVLNTEEFSSVTSPQTNIASDEGMFIVRDTGHVFGLTTDGDPIAAPDDTDPIYWKPTLFNGKLYGAYRKDVQSVDPETGEILWTLQVPEISVISGFRNQLAIYGDRALVHSLSRLVCIDLNQQSVVWSVSGYFINEIAVSKGIAYVMNGDGVAAYSVEDGSLIRVYATGLAGDASPVVFLDYLLVPGQNVLNLVNLESGEIEQTLPISGGFAFADGILVAQSSTNGISAWIANDEPLVSDDFPSEIAANNSASTVSLDLNTYVTFASGGGNPTWNVVSNSNAALFDSLTVDANGILTADFDALNWGQASVTIAFSDPLGNEVQRTIEFSVPEPAAPAIRSISPATLNRVTGLYEQTITLSNSAQRAIAGFTLNISGLREDVTLYNGSETVDGGGSVEYQVTIPIRTSVTIVIEYYSELRGELEDPQITASVISSQEITQQTVSGDDTNTFAVSRILPLEDKSVLIEFPSEPDASYRIQYSNDAVTWKISPPSITAGGTKVQWIDRGPPWTDAAPSTQSQRFYRIERLDP</sequence>
<dbReference type="InterPro" id="IPR036179">
    <property type="entry name" value="Ig-like_dom_sf"/>
</dbReference>
<keyword evidence="4" id="KW-1185">Reference proteome</keyword>
<feature type="domain" description="Pyrrolo-quinoline quinone repeat" evidence="2">
    <location>
        <begin position="1712"/>
        <end position="1841"/>
    </location>
</feature>
<dbReference type="Gene3D" id="2.130.10.10">
    <property type="entry name" value="YVTN repeat-like/Quinoprotein amine dehydrogenase"/>
    <property type="match status" value="1"/>
</dbReference>
<dbReference type="InterPro" id="IPR011043">
    <property type="entry name" value="Gal_Oxase/kelch_b-propeller"/>
</dbReference>
<dbReference type="SUPFAM" id="SSF50998">
    <property type="entry name" value="Quinoprotein alcohol dehydrogenase-like"/>
    <property type="match status" value="1"/>
</dbReference>
<dbReference type="InterPro" id="IPR011047">
    <property type="entry name" value="Quinoprotein_ADH-like_sf"/>
</dbReference>
<dbReference type="PANTHER" id="PTHR34512:SF30">
    <property type="entry name" value="OUTER MEMBRANE PROTEIN ASSEMBLY FACTOR BAMB"/>
    <property type="match status" value="1"/>
</dbReference>
<reference evidence="3" key="1">
    <citation type="submission" date="2021-01" db="EMBL/GenBank/DDBJ databases">
        <title>Modified the classification status of verrucomicrobia.</title>
        <authorList>
            <person name="Feng X."/>
        </authorList>
    </citation>
    <scope>NUCLEOTIDE SEQUENCE</scope>
    <source>
        <strain evidence="3">KCTC 22041</strain>
    </source>
</reference>
<dbReference type="InterPro" id="IPR002372">
    <property type="entry name" value="PQQ_rpt_dom"/>
</dbReference>
<dbReference type="InterPro" id="IPR028994">
    <property type="entry name" value="Integrin_alpha_N"/>
</dbReference>
<proteinExistence type="predicted"/>
<name>A0A934SFM0_9BACT</name>
<comment type="caution">
    <text evidence="3">The sequence shown here is derived from an EMBL/GenBank/DDBJ whole genome shotgun (WGS) entry which is preliminary data.</text>
</comment>
<dbReference type="SUPFAM" id="SSF48726">
    <property type="entry name" value="Immunoglobulin"/>
    <property type="match status" value="1"/>
</dbReference>
<evidence type="ECO:0000256" key="1">
    <source>
        <dbReference type="SAM" id="SignalP"/>
    </source>
</evidence>
<dbReference type="Pfam" id="PF13360">
    <property type="entry name" value="PQQ_2"/>
    <property type="match status" value="2"/>
</dbReference>
<evidence type="ECO:0000313" key="3">
    <source>
        <dbReference type="EMBL" id="MBK1884298.1"/>
    </source>
</evidence>
<dbReference type="Gene3D" id="2.130.10.130">
    <property type="entry name" value="Integrin alpha, N-terminal"/>
    <property type="match status" value="1"/>
</dbReference>
<dbReference type="RefSeq" id="WP_200273349.1">
    <property type="nucleotide sequence ID" value="NZ_JAENIJ010000042.1"/>
</dbReference>
<feature type="domain" description="Pyrrolo-quinoline quinone repeat" evidence="2">
    <location>
        <begin position="1552"/>
        <end position="1680"/>
    </location>
</feature>
<keyword evidence="1" id="KW-0732">Signal</keyword>
<dbReference type="SMART" id="SM00564">
    <property type="entry name" value="PQQ"/>
    <property type="match status" value="4"/>
</dbReference>
<protein>
    <submittedName>
        <fullName evidence="3">PQQ-binding-like beta-propeller repeat protein</fullName>
    </submittedName>
</protein>
<dbReference type="Gene3D" id="2.60.40.10">
    <property type="entry name" value="Immunoglobulins"/>
    <property type="match status" value="4"/>
</dbReference>
<gene>
    <name evidence="3" type="ORF">JIN85_17900</name>
</gene>
<evidence type="ECO:0000313" key="4">
    <source>
        <dbReference type="Proteomes" id="UP000603141"/>
    </source>
</evidence>
<dbReference type="SUPFAM" id="SSF82171">
    <property type="entry name" value="DPP6 N-terminal domain-like"/>
    <property type="match status" value="1"/>
</dbReference>
<dbReference type="EMBL" id="JAENIJ010000042">
    <property type="protein sequence ID" value="MBK1884298.1"/>
    <property type="molecule type" value="Genomic_DNA"/>
</dbReference>
<dbReference type="SUPFAM" id="SSF50969">
    <property type="entry name" value="YVTN repeat-like/Quinoprotein amine dehydrogenase"/>
    <property type="match status" value="1"/>
</dbReference>
<dbReference type="Gene3D" id="2.40.128.630">
    <property type="match status" value="1"/>
</dbReference>
<dbReference type="Proteomes" id="UP000603141">
    <property type="component" value="Unassembled WGS sequence"/>
</dbReference>
<dbReference type="SUPFAM" id="SSF50965">
    <property type="entry name" value="Galactose oxidase, central domain"/>
    <property type="match status" value="1"/>
</dbReference>